<feature type="region of interest" description="Disordered" evidence="1">
    <location>
        <begin position="415"/>
        <end position="437"/>
    </location>
</feature>
<dbReference type="Gene3D" id="2.60.40.150">
    <property type="entry name" value="C2 domain"/>
    <property type="match status" value="1"/>
</dbReference>
<dbReference type="SMART" id="SM00239">
    <property type="entry name" value="C2"/>
    <property type="match status" value="1"/>
</dbReference>
<feature type="region of interest" description="Disordered" evidence="1">
    <location>
        <begin position="662"/>
        <end position="899"/>
    </location>
</feature>
<feature type="compositionally biased region" description="Polar residues" evidence="1">
    <location>
        <begin position="714"/>
        <end position="724"/>
    </location>
</feature>
<dbReference type="PANTHER" id="PTHR47052">
    <property type="entry name" value="CONSERVED SERINE PROLINE-RICH PROTEIN (AFU_ORTHOLOGUE AFUA_2G01790)"/>
    <property type="match status" value="1"/>
</dbReference>
<feature type="compositionally biased region" description="Low complexity" evidence="1">
    <location>
        <begin position="690"/>
        <end position="707"/>
    </location>
</feature>
<feature type="compositionally biased region" description="Low complexity" evidence="1">
    <location>
        <begin position="883"/>
        <end position="896"/>
    </location>
</feature>
<dbReference type="EMBL" id="MDYP01000006">
    <property type="protein sequence ID" value="OQE09559.1"/>
    <property type="molecule type" value="Genomic_DNA"/>
</dbReference>
<dbReference type="STRING" id="29845.A0A1V6S783"/>
<evidence type="ECO:0000313" key="3">
    <source>
        <dbReference type="EMBL" id="OQE09559.1"/>
    </source>
</evidence>
<proteinExistence type="predicted"/>
<dbReference type="CDD" id="cd08681">
    <property type="entry name" value="C2_fungal_Inn1p-like"/>
    <property type="match status" value="1"/>
</dbReference>
<dbReference type="InterPro" id="IPR037791">
    <property type="entry name" value="C2_fungal_Inn1"/>
</dbReference>
<protein>
    <recommendedName>
        <fullName evidence="2">C2 domain-containing protein</fullName>
    </recommendedName>
</protein>
<comment type="caution">
    <text evidence="3">The sequence shown here is derived from an EMBL/GenBank/DDBJ whole genome shotgun (WGS) entry which is preliminary data.</text>
</comment>
<feature type="compositionally biased region" description="Polar residues" evidence="1">
    <location>
        <begin position="800"/>
        <end position="814"/>
    </location>
</feature>
<dbReference type="InterPro" id="IPR052981">
    <property type="entry name" value="Ingression_C2_domain"/>
</dbReference>
<feature type="region of interest" description="Disordered" evidence="1">
    <location>
        <begin position="468"/>
        <end position="627"/>
    </location>
</feature>
<feature type="domain" description="C2" evidence="2">
    <location>
        <begin position="12"/>
        <end position="129"/>
    </location>
</feature>
<feature type="compositionally biased region" description="Basic and acidic residues" evidence="1">
    <location>
        <begin position="743"/>
        <end position="774"/>
    </location>
</feature>
<evidence type="ECO:0000259" key="2">
    <source>
        <dbReference type="PROSITE" id="PS50004"/>
    </source>
</evidence>
<feature type="compositionally biased region" description="Polar residues" evidence="1">
    <location>
        <begin position="665"/>
        <end position="679"/>
    </location>
</feature>
<evidence type="ECO:0000256" key="1">
    <source>
        <dbReference type="SAM" id="MobiDB-lite"/>
    </source>
</evidence>
<dbReference type="AlphaFoldDB" id="A0A1V6S783"/>
<feature type="region of interest" description="Disordered" evidence="1">
    <location>
        <begin position="166"/>
        <end position="227"/>
    </location>
</feature>
<keyword evidence="4" id="KW-1185">Reference proteome</keyword>
<feature type="compositionally biased region" description="Low complexity" evidence="1">
    <location>
        <begin position="173"/>
        <end position="184"/>
    </location>
</feature>
<reference evidence="4" key="1">
    <citation type="journal article" date="2017" name="Nat. Microbiol.">
        <title>Global analysis of biosynthetic gene clusters reveals vast potential of secondary metabolite production in Penicillium species.</title>
        <authorList>
            <person name="Nielsen J.C."/>
            <person name="Grijseels S."/>
            <person name="Prigent S."/>
            <person name="Ji B."/>
            <person name="Dainat J."/>
            <person name="Nielsen K.F."/>
            <person name="Frisvad J.C."/>
            <person name="Workman M."/>
            <person name="Nielsen J."/>
        </authorList>
    </citation>
    <scope>NUCLEOTIDE SEQUENCE [LARGE SCALE GENOMIC DNA]</scope>
    <source>
        <strain evidence="4">IBT 29486</strain>
    </source>
</reference>
<feature type="region of interest" description="Disordered" evidence="1">
    <location>
        <begin position="250"/>
        <end position="278"/>
    </location>
</feature>
<dbReference type="Proteomes" id="UP000191518">
    <property type="component" value="Unassembled WGS sequence"/>
</dbReference>
<dbReference type="InterPro" id="IPR035892">
    <property type="entry name" value="C2_domain_sf"/>
</dbReference>
<feature type="compositionally biased region" description="Basic and acidic residues" evidence="1">
    <location>
        <begin position="781"/>
        <end position="793"/>
    </location>
</feature>
<evidence type="ECO:0000313" key="4">
    <source>
        <dbReference type="Proteomes" id="UP000191518"/>
    </source>
</evidence>
<dbReference type="PANTHER" id="PTHR47052:SF3">
    <property type="entry name" value="INGRESSION PROTEIN 1"/>
    <property type="match status" value="1"/>
</dbReference>
<gene>
    <name evidence="3" type="ORF">PENVUL_c006G09252</name>
</gene>
<dbReference type="SUPFAM" id="SSF49562">
    <property type="entry name" value="C2 domain (Calcium/lipid-binding domain, CaLB)"/>
    <property type="match status" value="1"/>
</dbReference>
<organism evidence="3 4">
    <name type="scientific">Penicillium vulpinum</name>
    <dbReference type="NCBI Taxonomy" id="29845"/>
    <lineage>
        <taxon>Eukaryota</taxon>
        <taxon>Fungi</taxon>
        <taxon>Dikarya</taxon>
        <taxon>Ascomycota</taxon>
        <taxon>Pezizomycotina</taxon>
        <taxon>Eurotiomycetes</taxon>
        <taxon>Eurotiomycetidae</taxon>
        <taxon>Eurotiales</taxon>
        <taxon>Aspergillaceae</taxon>
        <taxon>Penicillium</taxon>
    </lineage>
</organism>
<feature type="compositionally biased region" description="Basic and acidic residues" evidence="1">
    <location>
        <begin position="426"/>
        <end position="437"/>
    </location>
</feature>
<sequence>MSTMSKISKVNHAAGIFADISVDGPIIGTLVAIIDRAKNLPNRKTMGKQNPYAAARLGKEAKKTQTDLRGGQTPRWDSELRFTVYESPDYFKLKVSVFNDDKKTDLIGETWVDLQNLIIPGGSQNDHWHSLQYRGKYAGDIRIEMTYYDTRQQDEVLIERRKEAAERIQGKVPSTPSSTGLSGPRQLKDVKRRPLPGGAAGAPARPAHLEQAHSAPPLHQPVPSRPAMLEHSNTIPVAADAVSYAPRHTEPAYDASSYRAPSPVPPPSRGGYDGADNYTQEWNNQAVAPLRRQITHELPHTSNEVIEPPYDSRILQQQQLQQQQEQQQQLQLQQQLQQQQEQQQQLQLQQQLQKQQEQQQQLQLQQQLQKQQEQQQQQLQLQQQLQQQQEQQQQQLQLQRQLQLQQEQQLQQLQLEQQQGQQQPRNHAEYDQPPSRDYRLVRQDQYQADPHEEMQYHSTHQDPYAQIQQPRYHPDPMSYGAPHAHELPASDFLPSDDPRYHPHMVRPLQITARGHDYHPEYAGMQPRVEDEDDDGPPPPPPAHRSRRAHSQQPTPNTSPRPYAPYTPQSSSRSSVQHLPLTSTSTRHDRHQEPSSVGNSPAMPASLVAGYETENPSERTALELSVRKRSTHWDDEMMISQPPPPVSVPVSAPIHYDAPVYPLRTSPRQIEQRPTSSRGGSVSPDMRAVVRKSVSPRPSSSDVRSGSSIPFSPDSYMSLNPNVSQPPGRDPSPAYDSPAQARDAVIRGKTEPRRDMDHPIIGDDGREIDPSDHLPTDTWAPEPDRKSRKPEVIIRFKHSARPTSRGNDSPSSRSTGPPRVGFRTETITYPSDRPVSYTPTHVHVSPGSMVRTSPRTDYTHERSNSHVQSRGYGTPTSVERPRSSRGSVSPSPGSRTPLYDYSPGPPIPSKVPITAGSPGYPVMSGNPNGNIRMDALSRELSTIDIGSAACSPGRGAVRKYIPRQPATIGYAR</sequence>
<feature type="compositionally biased region" description="Polar residues" evidence="1">
    <location>
        <begin position="566"/>
        <end position="584"/>
    </location>
</feature>
<dbReference type="InterPro" id="IPR000008">
    <property type="entry name" value="C2_dom"/>
</dbReference>
<dbReference type="Pfam" id="PF00168">
    <property type="entry name" value="C2"/>
    <property type="match status" value="1"/>
</dbReference>
<dbReference type="PROSITE" id="PS50004">
    <property type="entry name" value="C2"/>
    <property type="match status" value="1"/>
</dbReference>
<feature type="compositionally biased region" description="Low complexity" evidence="1">
    <location>
        <begin position="195"/>
        <end position="206"/>
    </location>
</feature>
<name>A0A1V6S783_9EURO</name>
<accession>A0A1V6S783</accession>